<dbReference type="Proteomes" id="UP000183257">
    <property type="component" value="Unassembled WGS sequence"/>
</dbReference>
<dbReference type="RefSeq" id="WP_072303735.1">
    <property type="nucleotide sequence ID" value="NZ_FPIY01000002.1"/>
</dbReference>
<gene>
    <name evidence="2" type="ORF">SAMN05660313_02127</name>
</gene>
<accession>A0A1K1PQZ8</accession>
<reference evidence="3" key="1">
    <citation type="submission" date="2016-11" db="EMBL/GenBank/DDBJ databases">
        <authorList>
            <person name="Varghese N."/>
            <person name="Submissions S."/>
        </authorList>
    </citation>
    <scope>NUCLEOTIDE SEQUENCE [LARGE SCALE GENOMIC DNA]</scope>
    <source>
        <strain evidence="3">DSM 24786</strain>
    </source>
</reference>
<dbReference type="OrthoDB" id="1349101at2"/>
<evidence type="ECO:0000256" key="1">
    <source>
        <dbReference type="SAM" id="Phobius"/>
    </source>
</evidence>
<protein>
    <submittedName>
        <fullName evidence="2">Uncharacterized protein</fullName>
    </submittedName>
</protein>
<proteinExistence type="predicted"/>
<name>A0A1K1PQZ8_9FLAO</name>
<sequence length="234" mass="27289">MTDNNLSKKVNFLIFYSIISTTFFLLFVVYLNIQKNKNLDELTVKRINIVDETGTNLRMVISNEVRQHPGIINGEKLKPRERPSGMIFFNSAGDECGGLVYDGNKNNAGMVLSVDKFRDDQIMQLQYMENTKNNARKYGLQLWDYPKENTNRERNKRFEKLDSINDKLLKKNEYQKMRLDSLLMEDRLFIGKNFNKDVGLFINDKTGNPRIKIYIDNNDTPKIELLDVNGKTID</sequence>
<keyword evidence="1" id="KW-0472">Membrane</keyword>
<evidence type="ECO:0000313" key="2">
    <source>
        <dbReference type="EMBL" id="SFW49861.1"/>
    </source>
</evidence>
<dbReference type="AlphaFoldDB" id="A0A1K1PQZ8"/>
<evidence type="ECO:0000313" key="3">
    <source>
        <dbReference type="Proteomes" id="UP000183257"/>
    </source>
</evidence>
<keyword evidence="1" id="KW-0812">Transmembrane</keyword>
<keyword evidence="3" id="KW-1185">Reference proteome</keyword>
<organism evidence="2 3">
    <name type="scientific">Cellulophaga fucicola</name>
    <dbReference type="NCBI Taxonomy" id="76595"/>
    <lineage>
        <taxon>Bacteria</taxon>
        <taxon>Pseudomonadati</taxon>
        <taxon>Bacteroidota</taxon>
        <taxon>Flavobacteriia</taxon>
        <taxon>Flavobacteriales</taxon>
        <taxon>Flavobacteriaceae</taxon>
        <taxon>Cellulophaga</taxon>
    </lineage>
</organism>
<keyword evidence="1" id="KW-1133">Transmembrane helix</keyword>
<dbReference type="EMBL" id="FPIY01000002">
    <property type="protein sequence ID" value="SFW49861.1"/>
    <property type="molecule type" value="Genomic_DNA"/>
</dbReference>
<feature type="transmembrane region" description="Helical" evidence="1">
    <location>
        <begin position="12"/>
        <end position="33"/>
    </location>
</feature>